<dbReference type="GO" id="GO:0004622">
    <property type="term" value="F:phosphatidylcholine lysophospholipase activity"/>
    <property type="evidence" value="ECO:0007669"/>
    <property type="project" value="TreeGrafter"/>
</dbReference>
<dbReference type="InterPro" id="IPR013830">
    <property type="entry name" value="SGNH_hydro"/>
</dbReference>
<dbReference type="CDD" id="cd01834">
    <property type="entry name" value="SGNH_hydrolase_like_2"/>
    <property type="match status" value="1"/>
</dbReference>
<evidence type="ECO:0000313" key="3">
    <source>
        <dbReference type="Proteomes" id="UP000266177"/>
    </source>
</evidence>
<dbReference type="Pfam" id="PF13472">
    <property type="entry name" value="Lipase_GDSL_2"/>
    <property type="match status" value="1"/>
</dbReference>
<dbReference type="OrthoDB" id="9794725at2"/>
<dbReference type="RefSeq" id="WP_119790037.1">
    <property type="nucleotide sequence ID" value="NZ_QYZD01000001.1"/>
</dbReference>
<dbReference type="EMBL" id="QYZD01000001">
    <property type="protein sequence ID" value="RJG26607.1"/>
    <property type="molecule type" value="Genomic_DNA"/>
</dbReference>
<dbReference type="SUPFAM" id="SSF52266">
    <property type="entry name" value="SGNH hydrolase"/>
    <property type="match status" value="1"/>
</dbReference>
<gene>
    <name evidence="2" type="ORF">DQX05_00795</name>
</gene>
<dbReference type="Proteomes" id="UP000266177">
    <property type="component" value="Unassembled WGS sequence"/>
</dbReference>
<dbReference type="PANTHER" id="PTHR30383:SF5">
    <property type="entry name" value="SGNH HYDROLASE-TYPE ESTERASE DOMAIN-CONTAINING PROTEIN"/>
    <property type="match status" value="1"/>
</dbReference>
<accession>A0A3A3H8P0</accession>
<evidence type="ECO:0000259" key="1">
    <source>
        <dbReference type="Pfam" id="PF13472"/>
    </source>
</evidence>
<name>A0A3A3H8P0_PANTH</name>
<dbReference type="AlphaFoldDB" id="A0A3A3H8P0"/>
<organism evidence="2 3">
    <name type="scientific">Paenibacillus thiaminolyticus</name>
    <name type="common">Bacillus thiaminolyticus</name>
    <dbReference type="NCBI Taxonomy" id="49283"/>
    <lineage>
        <taxon>Bacteria</taxon>
        <taxon>Bacillati</taxon>
        <taxon>Bacillota</taxon>
        <taxon>Bacilli</taxon>
        <taxon>Bacillales</taxon>
        <taxon>Paenibacillaceae</taxon>
        <taxon>Paenibacillus</taxon>
    </lineage>
</organism>
<dbReference type="Gene3D" id="3.40.50.1110">
    <property type="entry name" value="SGNH hydrolase"/>
    <property type="match status" value="1"/>
</dbReference>
<protein>
    <submittedName>
        <fullName evidence="2">GDSL family lipase</fullName>
    </submittedName>
</protein>
<reference evidence="2 3" key="1">
    <citation type="submission" date="2018-09" db="EMBL/GenBank/DDBJ databases">
        <title>Paenibacillus SK2017-BO5.</title>
        <authorList>
            <person name="Piskunova J.V."/>
            <person name="Dubiley S.A."/>
            <person name="Severinov K.V."/>
        </authorList>
    </citation>
    <scope>NUCLEOTIDE SEQUENCE [LARGE SCALE GENOMIC DNA]</scope>
    <source>
        <strain evidence="2 3">BO5</strain>
    </source>
</reference>
<dbReference type="PANTHER" id="PTHR30383">
    <property type="entry name" value="THIOESTERASE 1/PROTEASE 1/LYSOPHOSPHOLIPASE L1"/>
    <property type="match status" value="1"/>
</dbReference>
<comment type="caution">
    <text evidence="2">The sequence shown here is derived from an EMBL/GenBank/DDBJ whole genome shotgun (WGS) entry which is preliminary data.</text>
</comment>
<proteinExistence type="predicted"/>
<dbReference type="InterPro" id="IPR051532">
    <property type="entry name" value="Ester_Hydrolysis_Enzymes"/>
</dbReference>
<evidence type="ECO:0000313" key="2">
    <source>
        <dbReference type="EMBL" id="RJG26607.1"/>
    </source>
</evidence>
<sequence length="217" mass="24654">MNSSVSKRTIQDGDVVLFQGDSITDAGRQRELPSHLGTGYAFMAAGLFQSMYPQVDVTFLNRGISGDRVCDLQVRWEDDCLKLKPTWVSIYIGINDCWRRYSRQDETTAEQFESGYRDIIERTLKELETQLVLIEPFVLPVPADRTQWREDLDPKIHIVRQLAREYGAYYVPLDGLFAQAAARREPQFWAPDGVHPTPAGHAMIAKAWLEAVGTTAF</sequence>
<feature type="domain" description="SGNH hydrolase-type esterase" evidence="1">
    <location>
        <begin position="20"/>
        <end position="202"/>
    </location>
</feature>
<dbReference type="InterPro" id="IPR036514">
    <property type="entry name" value="SGNH_hydro_sf"/>
</dbReference>